<evidence type="ECO:0000313" key="2">
    <source>
        <dbReference type="EMBL" id="CAG8469607.1"/>
    </source>
</evidence>
<feature type="region of interest" description="Disordered" evidence="1">
    <location>
        <begin position="133"/>
        <end position="174"/>
    </location>
</feature>
<dbReference type="OrthoDB" id="2134184at2759"/>
<sequence>MSTSHLTPQHITHLINLSTLCTLWSQTHTKSRVLFNSLQNINSQRQDTLFLLSSKTSFLVSNLNSIRDDDDPLLNEKLLHTLIYKQSCEIESILLKIHQSLDEFEKILKEMHGIYERSNRLIGVHKNDVITNDNNSAKTISPSPSATKKKSSSKSKKKANSSSSPSKTSNIQNLLKNDEKGGGIAEISIPLSNLYCTRILEKYNRDLIYKRNLLQGGTLKIDQIESVKFVAELWEKHIENHLEEKILDRIKIWKRINEYLEINS</sequence>
<proteinExistence type="predicted"/>
<keyword evidence="3" id="KW-1185">Reference proteome</keyword>
<protein>
    <submittedName>
        <fullName evidence="2">13247_t:CDS:1</fullName>
    </submittedName>
</protein>
<name>A0A9N8VXB1_9GLOM</name>
<accession>A0A9N8VXB1</accession>
<reference evidence="2" key="1">
    <citation type="submission" date="2021-06" db="EMBL/GenBank/DDBJ databases">
        <authorList>
            <person name="Kallberg Y."/>
            <person name="Tangrot J."/>
            <person name="Rosling A."/>
        </authorList>
    </citation>
    <scope>NUCLEOTIDE SEQUENCE</scope>
    <source>
        <strain evidence="2">FL130A</strain>
    </source>
</reference>
<feature type="compositionally biased region" description="Basic residues" evidence="1">
    <location>
        <begin position="147"/>
        <end position="159"/>
    </location>
</feature>
<evidence type="ECO:0000256" key="1">
    <source>
        <dbReference type="SAM" id="MobiDB-lite"/>
    </source>
</evidence>
<evidence type="ECO:0000313" key="3">
    <source>
        <dbReference type="Proteomes" id="UP000789508"/>
    </source>
</evidence>
<gene>
    <name evidence="2" type="ORF">ALEPTO_LOCUS1947</name>
</gene>
<dbReference type="Proteomes" id="UP000789508">
    <property type="component" value="Unassembled WGS sequence"/>
</dbReference>
<comment type="caution">
    <text evidence="2">The sequence shown here is derived from an EMBL/GenBank/DDBJ whole genome shotgun (WGS) entry which is preliminary data.</text>
</comment>
<dbReference type="EMBL" id="CAJVPS010000249">
    <property type="protein sequence ID" value="CAG8469607.1"/>
    <property type="molecule type" value="Genomic_DNA"/>
</dbReference>
<organism evidence="2 3">
    <name type="scientific">Ambispora leptoticha</name>
    <dbReference type="NCBI Taxonomy" id="144679"/>
    <lineage>
        <taxon>Eukaryota</taxon>
        <taxon>Fungi</taxon>
        <taxon>Fungi incertae sedis</taxon>
        <taxon>Mucoromycota</taxon>
        <taxon>Glomeromycotina</taxon>
        <taxon>Glomeromycetes</taxon>
        <taxon>Archaeosporales</taxon>
        <taxon>Ambisporaceae</taxon>
        <taxon>Ambispora</taxon>
    </lineage>
</organism>
<feature type="compositionally biased region" description="Low complexity" evidence="1">
    <location>
        <begin position="160"/>
        <end position="171"/>
    </location>
</feature>
<dbReference type="AlphaFoldDB" id="A0A9N8VXB1"/>